<accession>A0ABY7FXG4</accession>
<evidence type="ECO:0000313" key="8">
    <source>
        <dbReference type="Proteomes" id="UP001164746"/>
    </source>
</evidence>
<dbReference type="Pfam" id="PF16672">
    <property type="entry name" value="LAMTOR5"/>
    <property type="match status" value="1"/>
</dbReference>
<dbReference type="InterPro" id="IPR024135">
    <property type="entry name" value="LAMTOR5"/>
</dbReference>
<dbReference type="PANTHER" id="PTHR13342">
    <property type="entry name" value="RAGULATOR COMPLEX PROTEIN LAMTOR5"/>
    <property type="match status" value="1"/>
</dbReference>
<evidence type="ECO:0000256" key="6">
    <source>
        <dbReference type="ARBA" id="ARBA00032692"/>
    </source>
</evidence>
<evidence type="ECO:0000313" key="7">
    <source>
        <dbReference type="EMBL" id="WAR25722.1"/>
    </source>
</evidence>
<keyword evidence="4" id="KW-0963">Cytoplasm</keyword>
<dbReference type="Proteomes" id="UP001164746">
    <property type="component" value="Chromosome 14"/>
</dbReference>
<name>A0ABY7FXG4_MYAAR</name>
<comment type="similarity">
    <text evidence="3">Belongs to the LAMTOR5 family.</text>
</comment>
<proteinExistence type="inferred from homology"/>
<dbReference type="Gene3D" id="3.30.450.30">
    <property type="entry name" value="Dynein light chain 2a, cytoplasmic"/>
    <property type="match status" value="1"/>
</dbReference>
<sequence length="89" mass="9315">MSTKEMDALLRFRLPGIAGVICTDEHGLCLGAKGVATRETSGHIANIAESAARLNPNLPPPVIAIESEGGSILIKKEGTITMGIYKSPN</sequence>
<protein>
    <recommendedName>
        <fullName evidence="6">Late endosomal/lysosomal adaptor and MAPK and MTOR activator 5</fullName>
    </recommendedName>
</protein>
<organism evidence="7 8">
    <name type="scientific">Mya arenaria</name>
    <name type="common">Soft-shell clam</name>
    <dbReference type="NCBI Taxonomy" id="6604"/>
    <lineage>
        <taxon>Eukaryota</taxon>
        <taxon>Metazoa</taxon>
        <taxon>Spiralia</taxon>
        <taxon>Lophotrochozoa</taxon>
        <taxon>Mollusca</taxon>
        <taxon>Bivalvia</taxon>
        <taxon>Autobranchia</taxon>
        <taxon>Heteroconchia</taxon>
        <taxon>Euheterodonta</taxon>
        <taxon>Imparidentia</taxon>
        <taxon>Neoheterodontei</taxon>
        <taxon>Myida</taxon>
        <taxon>Myoidea</taxon>
        <taxon>Myidae</taxon>
        <taxon>Mya</taxon>
    </lineage>
</organism>
<keyword evidence="5" id="KW-0458">Lysosome</keyword>
<keyword evidence="8" id="KW-1185">Reference proteome</keyword>
<comment type="subcellular location">
    <subcellularLocation>
        <location evidence="2">Cytoplasm</location>
    </subcellularLocation>
    <subcellularLocation>
        <location evidence="1">Lysosome</location>
    </subcellularLocation>
</comment>
<dbReference type="PANTHER" id="PTHR13342:SF2">
    <property type="entry name" value="RAGULATOR COMPLEX PROTEIN LAMTOR5"/>
    <property type="match status" value="1"/>
</dbReference>
<evidence type="ECO:0000256" key="5">
    <source>
        <dbReference type="ARBA" id="ARBA00023228"/>
    </source>
</evidence>
<dbReference type="EMBL" id="CP111025">
    <property type="protein sequence ID" value="WAR25722.1"/>
    <property type="molecule type" value="Genomic_DNA"/>
</dbReference>
<evidence type="ECO:0000256" key="4">
    <source>
        <dbReference type="ARBA" id="ARBA00022490"/>
    </source>
</evidence>
<evidence type="ECO:0000256" key="2">
    <source>
        <dbReference type="ARBA" id="ARBA00004496"/>
    </source>
</evidence>
<evidence type="ECO:0000256" key="3">
    <source>
        <dbReference type="ARBA" id="ARBA00007795"/>
    </source>
</evidence>
<gene>
    <name evidence="7" type="ORF">MAR_011426</name>
</gene>
<reference evidence="7" key="1">
    <citation type="submission" date="2022-11" db="EMBL/GenBank/DDBJ databases">
        <title>Centuries of genome instability and evolution in soft-shell clam transmissible cancer (bioRxiv).</title>
        <authorList>
            <person name="Hart S.F.M."/>
            <person name="Yonemitsu M.A."/>
            <person name="Giersch R.M."/>
            <person name="Beal B.F."/>
            <person name="Arriagada G."/>
            <person name="Davis B.W."/>
            <person name="Ostrander E.A."/>
            <person name="Goff S.P."/>
            <person name="Metzger M.J."/>
        </authorList>
    </citation>
    <scope>NUCLEOTIDE SEQUENCE</scope>
    <source>
        <strain evidence="7">MELC-2E11</strain>
        <tissue evidence="7">Siphon/mantle</tissue>
    </source>
</reference>
<evidence type="ECO:0000256" key="1">
    <source>
        <dbReference type="ARBA" id="ARBA00004371"/>
    </source>
</evidence>